<keyword evidence="8 10" id="KW-0482">Metalloprotease</keyword>
<keyword evidence="7" id="KW-0809">Transit peptide</keyword>
<dbReference type="EMBL" id="CAUYUE010000018">
    <property type="protein sequence ID" value="CAK0787910.1"/>
    <property type="molecule type" value="Genomic_DNA"/>
</dbReference>
<evidence type="ECO:0000256" key="9">
    <source>
        <dbReference type="ARBA" id="ARBA00023128"/>
    </source>
</evidence>
<dbReference type="PANTHER" id="PTHR11804:SF79">
    <property type="entry name" value="MITOCHONDRIAL INTERMEDIATE PEPTIDASE"/>
    <property type="match status" value="1"/>
</dbReference>
<comment type="cofactor">
    <cofactor evidence="10">
        <name>Zn(2+)</name>
        <dbReference type="ChEBI" id="CHEBI:29105"/>
    </cofactor>
    <text evidence="10">Binds 1 zinc ion.</text>
</comment>
<feature type="domain" description="Peptidase M3A/M3B catalytic" evidence="11">
    <location>
        <begin position="129"/>
        <end position="561"/>
    </location>
</feature>
<reference evidence="12 13" key="1">
    <citation type="submission" date="2023-10" db="EMBL/GenBank/DDBJ databases">
        <authorList>
            <person name="Maclean D."/>
            <person name="Macfadyen A."/>
        </authorList>
    </citation>
    <scope>NUCLEOTIDE SEQUENCE [LARGE SCALE GENOMIC DNA]</scope>
</reference>
<keyword evidence="4 10" id="KW-0479">Metal-binding</keyword>
<keyword evidence="5 10" id="KW-0378">Hydrolase</keyword>
<evidence type="ECO:0000256" key="5">
    <source>
        <dbReference type="ARBA" id="ARBA00022801"/>
    </source>
</evidence>
<dbReference type="PANTHER" id="PTHR11804">
    <property type="entry name" value="PROTEASE M3 THIMET OLIGOPEPTIDASE-RELATED"/>
    <property type="match status" value="1"/>
</dbReference>
<evidence type="ECO:0000256" key="3">
    <source>
        <dbReference type="ARBA" id="ARBA00022670"/>
    </source>
</evidence>
<evidence type="ECO:0000259" key="11">
    <source>
        <dbReference type="Pfam" id="PF01432"/>
    </source>
</evidence>
<evidence type="ECO:0000256" key="8">
    <source>
        <dbReference type="ARBA" id="ARBA00023049"/>
    </source>
</evidence>
<evidence type="ECO:0000256" key="2">
    <source>
        <dbReference type="ARBA" id="ARBA00006040"/>
    </source>
</evidence>
<dbReference type="GO" id="GO:0046872">
    <property type="term" value="F:metal ion binding"/>
    <property type="evidence" value="ECO:0007669"/>
    <property type="project" value="UniProtKB-UniRule"/>
</dbReference>
<dbReference type="InterPro" id="IPR045090">
    <property type="entry name" value="Pept_M3A_M3B"/>
</dbReference>
<dbReference type="Gene3D" id="3.40.390.10">
    <property type="entry name" value="Collagenase (Catalytic Domain)"/>
    <property type="match status" value="1"/>
</dbReference>
<evidence type="ECO:0000313" key="13">
    <source>
        <dbReference type="Proteomes" id="UP001314263"/>
    </source>
</evidence>
<dbReference type="Gene3D" id="1.10.1370.10">
    <property type="entry name" value="Neurolysin, domain 3"/>
    <property type="match status" value="1"/>
</dbReference>
<dbReference type="InterPro" id="IPR001567">
    <property type="entry name" value="Pept_M3A_M3B_dom"/>
</dbReference>
<accession>A0AAV1IP35</accession>
<comment type="subcellular location">
    <subcellularLocation>
        <location evidence="1">Mitochondrion</location>
    </subcellularLocation>
</comment>
<protein>
    <recommendedName>
        <fullName evidence="11">Peptidase M3A/M3B catalytic domain-containing protein</fullName>
    </recommendedName>
</protein>
<dbReference type="Pfam" id="PF01432">
    <property type="entry name" value="Peptidase_M3"/>
    <property type="match status" value="1"/>
</dbReference>
<comment type="similarity">
    <text evidence="2 10">Belongs to the peptidase M3 family.</text>
</comment>
<dbReference type="InterPro" id="IPR024077">
    <property type="entry name" value="Neurolysin/TOP_dom2"/>
</dbReference>
<dbReference type="GO" id="GO:0006518">
    <property type="term" value="P:peptide metabolic process"/>
    <property type="evidence" value="ECO:0007669"/>
    <property type="project" value="TreeGrafter"/>
</dbReference>
<keyword evidence="9" id="KW-0496">Mitochondrion</keyword>
<dbReference type="CDD" id="cd06457">
    <property type="entry name" value="M3A_MIP"/>
    <property type="match status" value="1"/>
</dbReference>
<evidence type="ECO:0000256" key="1">
    <source>
        <dbReference type="ARBA" id="ARBA00004173"/>
    </source>
</evidence>
<comment type="caution">
    <text evidence="12">The sequence shown here is derived from an EMBL/GenBank/DDBJ whole genome shotgun (WGS) entry which is preliminary data.</text>
</comment>
<dbReference type="SUPFAM" id="SSF55486">
    <property type="entry name" value="Metalloproteases ('zincins'), catalytic domain"/>
    <property type="match status" value="1"/>
</dbReference>
<evidence type="ECO:0000256" key="10">
    <source>
        <dbReference type="RuleBase" id="RU003435"/>
    </source>
</evidence>
<proteinExistence type="inferred from homology"/>
<evidence type="ECO:0000256" key="7">
    <source>
        <dbReference type="ARBA" id="ARBA00022946"/>
    </source>
</evidence>
<dbReference type="InterPro" id="IPR033851">
    <property type="entry name" value="M3A_MIP"/>
</dbReference>
<organism evidence="12 13">
    <name type="scientific">Coccomyxa viridis</name>
    <dbReference type="NCBI Taxonomy" id="1274662"/>
    <lineage>
        <taxon>Eukaryota</taxon>
        <taxon>Viridiplantae</taxon>
        <taxon>Chlorophyta</taxon>
        <taxon>core chlorophytes</taxon>
        <taxon>Trebouxiophyceae</taxon>
        <taxon>Trebouxiophyceae incertae sedis</taxon>
        <taxon>Coccomyxaceae</taxon>
        <taxon>Coccomyxa</taxon>
    </lineage>
</organism>
<keyword evidence="6 10" id="KW-0862">Zinc</keyword>
<gene>
    <name evidence="12" type="ORF">CVIRNUC_011132</name>
</gene>
<keyword evidence="3 10" id="KW-0645">Protease</keyword>
<evidence type="ECO:0000256" key="4">
    <source>
        <dbReference type="ARBA" id="ARBA00022723"/>
    </source>
</evidence>
<sequence>MHHIGRLLARALDRHSMGASNRVSRGGGSVDGYTPEALRVGRALKHDFEKSGIHLPEGQRSRLTGLIDLERRIGMQIGQNLTMSSKLGYLDMDTPGQRKADRQSFKLTLGQGGASRRVVLHPGALHSLLQNEPDAEHRERAFTAGYNTPKDNLHLLEHLIGARHEMAQLMGAPSFADYTLNSTTLAGSPEAVESFLQELLIAIQPKVEEELILLRKVKAKTLGRAAEGMQLEAWDRLYYMRIAQREQCPLDYAAVASHFHVQGCIQCFKELLKAIMGIQVIELPLETGEAWAERIQKIALEHDDEGRLGIIYLDLYPRPGKTGGASHFTLRCGRQLPDGSYQEPIAALVCSFGLSNSGLMSPDQAKTLFHEFGHALHSLLSRTEFQHLAGTRGPMDLMEVPSHVVERFANSPAVLKAFMPHQISGRAMGQAMVNDLQESQRIFEGLQLHQQVVDALIDQRLHGVRGANPGNTSTIVHEVMQQYSAFPLAENTNPQARFHHLVGYGATYFSYSYAHALSSAIWQQYFPDGRMSRAAGNHIRESMLQVGSALDPVDYVEGILGSGHLHSIGCGHKPQIKSLLEELHIA</sequence>
<dbReference type="GO" id="GO:0004222">
    <property type="term" value="F:metalloendopeptidase activity"/>
    <property type="evidence" value="ECO:0007669"/>
    <property type="project" value="InterPro"/>
</dbReference>
<evidence type="ECO:0000313" key="12">
    <source>
        <dbReference type="EMBL" id="CAK0787910.1"/>
    </source>
</evidence>
<dbReference type="Proteomes" id="UP001314263">
    <property type="component" value="Unassembled WGS sequence"/>
</dbReference>
<name>A0AAV1IP35_9CHLO</name>
<evidence type="ECO:0000256" key="6">
    <source>
        <dbReference type="ARBA" id="ARBA00022833"/>
    </source>
</evidence>
<dbReference type="InterPro" id="IPR024079">
    <property type="entry name" value="MetalloPept_cat_dom_sf"/>
</dbReference>
<dbReference type="AlphaFoldDB" id="A0AAV1IP35"/>
<dbReference type="GO" id="GO:0006508">
    <property type="term" value="P:proteolysis"/>
    <property type="evidence" value="ECO:0007669"/>
    <property type="project" value="UniProtKB-KW"/>
</dbReference>
<keyword evidence="13" id="KW-1185">Reference proteome</keyword>
<dbReference type="GO" id="GO:0005739">
    <property type="term" value="C:mitochondrion"/>
    <property type="evidence" value="ECO:0007669"/>
    <property type="project" value="UniProtKB-SubCell"/>
</dbReference>